<dbReference type="RefSeq" id="WP_043146129.1">
    <property type="nucleotide sequence ID" value="NZ_JSUQ01000026.1"/>
</dbReference>
<proteinExistence type="predicted"/>
<protein>
    <submittedName>
        <fullName evidence="1">N-(5'-phosphoribosyl)anthranilate isomerase</fullName>
        <ecNumber evidence="1">5.3.1.24</ecNumber>
    </submittedName>
</protein>
<evidence type="ECO:0000313" key="1">
    <source>
        <dbReference type="EMBL" id="KHQ50474.1"/>
    </source>
</evidence>
<keyword evidence="2" id="KW-1185">Reference proteome</keyword>
<sequence>MAILPAHITPDRWLAQIFASQEAMGGDVVKRKIRDVERLVGRDAFVSAAARRGFQVVENDRHFVIFCNGQPIRRVR</sequence>
<dbReference type="GO" id="GO:0004640">
    <property type="term" value="F:phosphoribosylanthranilate isomerase activity"/>
    <property type="evidence" value="ECO:0007669"/>
    <property type="project" value="UniProtKB-EC"/>
</dbReference>
<keyword evidence="1" id="KW-0413">Isomerase</keyword>
<dbReference type="Proteomes" id="UP000030960">
    <property type="component" value="Unassembled WGS sequence"/>
</dbReference>
<dbReference type="AlphaFoldDB" id="A0A0B3SIW1"/>
<comment type="caution">
    <text evidence="1">The sequence shown here is derived from an EMBL/GenBank/DDBJ whole genome shotgun (WGS) entry which is preliminary data.</text>
</comment>
<reference evidence="1 2" key="1">
    <citation type="submission" date="2014-10" db="EMBL/GenBank/DDBJ databases">
        <title>Genome sequence of Ponticoccus sp. strain UMTAT08 isolated from clonal culture of toxic dinoflagellate Alexandrium tamiyavanichii.</title>
        <authorList>
            <person name="Gan H.Y."/>
            <person name="Muhd D.-D."/>
            <person name="Mohd Noor M.E."/>
            <person name="Yeong Y.S."/>
            <person name="Usup G."/>
        </authorList>
    </citation>
    <scope>NUCLEOTIDE SEQUENCE [LARGE SCALE GENOMIC DNA]</scope>
    <source>
        <strain evidence="1 2">UMTAT08</strain>
    </source>
</reference>
<accession>A0A0B3SIW1</accession>
<name>A0A0B3SIW1_9RHOB</name>
<dbReference type="EC" id="5.3.1.24" evidence="1"/>
<dbReference type="OrthoDB" id="7867818at2"/>
<organism evidence="1 2">
    <name type="scientific">Mameliella alba</name>
    <dbReference type="NCBI Taxonomy" id="561184"/>
    <lineage>
        <taxon>Bacteria</taxon>
        <taxon>Pseudomonadati</taxon>
        <taxon>Pseudomonadota</taxon>
        <taxon>Alphaproteobacteria</taxon>
        <taxon>Rhodobacterales</taxon>
        <taxon>Roseobacteraceae</taxon>
        <taxon>Mameliella</taxon>
    </lineage>
</organism>
<gene>
    <name evidence="1" type="ORF">OA50_04982</name>
</gene>
<evidence type="ECO:0000313" key="2">
    <source>
        <dbReference type="Proteomes" id="UP000030960"/>
    </source>
</evidence>
<dbReference type="STRING" id="561184.SAMN05216376_12127"/>
<dbReference type="EMBL" id="JSUQ01000026">
    <property type="protein sequence ID" value="KHQ50474.1"/>
    <property type="molecule type" value="Genomic_DNA"/>
</dbReference>